<dbReference type="NCBIfam" id="TIGR00666">
    <property type="entry name" value="PBP4"/>
    <property type="match status" value="1"/>
</dbReference>
<dbReference type="Gene3D" id="3.50.80.20">
    <property type="entry name" value="D-Ala-D-Ala carboxypeptidase C, peptidase S13"/>
    <property type="match status" value="1"/>
</dbReference>
<proteinExistence type="inferred from homology"/>
<feature type="region of interest" description="Disordered" evidence="3">
    <location>
        <begin position="476"/>
        <end position="506"/>
    </location>
</feature>
<dbReference type="EMBL" id="MOMC01000052">
    <property type="protein sequence ID" value="ONH26226.1"/>
    <property type="molecule type" value="Genomic_DNA"/>
</dbReference>
<dbReference type="Pfam" id="PF02113">
    <property type="entry name" value="Peptidase_S13"/>
    <property type="match status" value="3"/>
</dbReference>
<dbReference type="PRINTS" id="PR00922">
    <property type="entry name" value="DADACBPTASE3"/>
</dbReference>
<dbReference type="InterPro" id="IPR012338">
    <property type="entry name" value="Beta-lactam/transpept-like"/>
</dbReference>
<dbReference type="OrthoDB" id="56883at2"/>
<dbReference type="AlphaFoldDB" id="A0A1V2I582"/>
<keyword evidence="2" id="KW-0378">Hydrolase</keyword>
<dbReference type="InterPro" id="IPR000667">
    <property type="entry name" value="Peptidase_S13"/>
</dbReference>
<feature type="region of interest" description="Disordered" evidence="3">
    <location>
        <begin position="132"/>
        <end position="152"/>
    </location>
</feature>
<feature type="compositionally biased region" description="Low complexity" evidence="3">
    <location>
        <begin position="141"/>
        <end position="152"/>
    </location>
</feature>
<dbReference type="Gene3D" id="3.40.710.10">
    <property type="entry name" value="DD-peptidase/beta-lactamase superfamily"/>
    <property type="match status" value="2"/>
</dbReference>
<dbReference type="GO" id="GO:0000270">
    <property type="term" value="P:peptidoglycan metabolic process"/>
    <property type="evidence" value="ECO:0007669"/>
    <property type="project" value="TreeGrafter"/>
</dbReference>
<comment type="similarity">
    <text evidence="1">Belongs to the peptidase S13 family.</text>
</comment>
<evidence type="ECO:0000256" key="1">
    <source>
        <dbReference type="ARBA" id="ARBA00006096"/>
    </source>
</evidence>
<gene>
    <name evidence="4" type="ORF">BL253_25155</name>
</gene>
<dbReference type="RefSeq" id="WP_076819817.1">
    <property type="nucleotide sequence ID" value="NZ_MOMC01000052.1"/>
</dbReference>
<dbReference type="Proteomes" id="UP000188929">
    <property type="component" value="Unassembled WGS sequence"/>
</dbReference>
<comment type="caution">
    <text evidence="4">The sequence shown here is derived from an EMBL/GenBank/DDBJ whole genome shotgun (WGS) entry which is preliminary data.</text>
</comment>
<keyword evidence="4" id="KW-0121">Carboxypeptidase</keyword>
<dbReference type="STRING" id="1834516.BL253_25155"/>
<reference evidence="5" key="1">
    <citation type="submission" date="2016-10" db="EMBL/GenBank/DDBJ databases">
        <title>Frankia sp. NRRL B-16386 Genome sequencing.</title>
        <authorList>
            <person name="Ghodhbane-Gtari F."/>
            <person name="Swanson E."/>
            <person name="Gueddou A."/>
            <person name="Hezbri K."/>
            <person name="Ktari K."/>
            <person name="Nouioui I."/>
            <person name="Morris K."/>
            <person name="Simpson S."/>
            <person name="Abebe-Akele F."/>
            <person name="Thomas K."/>
            <person name="Gtari M."/>
            <person name="Tisa L.S."/>
        </authorList>
    </citation>
    <scope>NUCLEOTIDE SEQUENCE [LARGE SCALE GENOMIC DNA]</scope>
    <source>
        <strain evidence="5">NRRL B-16386</strain>
    </source>
</reference>
<evidence type="ECO:0000313" key="4">
    <source>
        <dbReference type="EMBL" id="ONH26226.1"/>
    </source>
</evidence>
<protein>
    <submittedName>
        <fullName evidence="4">D-alanyl-D-alanine carboxypeptidase/D-alanyl-D-alanine-endopeptidase</fullName>
    </submittedName>
</protein>
<evidence type="ECO:0000256" key="3">
    <source>
        <dbReference type="SAM" id="MobiDB-lite"/>
    </source>
</evidence>
<keyword evidence="5" id="KW-1185">Reference proteome</keyword>
<accession>A0A1V2I582</accession>
<name>A0A1V2I582_9ACTN</name>
<dbReference type="GO" id="GO:0006508">
    <property type="term" value="P:proteolysis"/>
    <property type="evidence" value="ECO:0007669"/>
    <property type="project" value="InterPro"/>
</dbReference>
<evidence type="ECO:0000256" key="2">
    <source>
        <dbReference type="ARBA" id="ARBA00022801"/>
    </source>
</evidence>
<dbReference type="PANTHER" id="PTHR30023:SF0">
    <property type="entry name" value="PENICILLIN-SENSITIVE CARBOXYPEPTIDASE A"/>
    <property type="match status" value="1"/>
</dbReference>
<dbReference type="PANTHER" id="PTHR30023">
    <property type="entry name" value="D-ALANYL-D-ALANINE CARBOXYPEPTIDASE"/>
    <property type="match status" value="1"/>
</dbReference>
<sequence>MTGARAGGLTALTGALLAGSLSISSTPGEAPTPTVPRVTAPALAGPRADSPMPDQATLAARLAGPLGNPALGSPAGIVVDALSGKVLFDVRSTVPTAPASTLKTAVAAAALRTFAPDARLTTRVVYLPPAGASTGAGGATGPATPTGAASTGTASTGGTLWLVGAGDPTLTAAADPTGYPASTSARLSTLAAQVRAAGITSVDQVVGDGSLFSGPGTAPGWNDTYVAEGDVTPVSALEVDAGRSQPGSIGPRSPTPDAAAAAAFATALRGAGVSVGSTGTGAADPAARPVATADSPPIPMLVERMLTDSDNDLAESLGRLVAHARALPTTFAGATAAVGKALADLGIDTTGMSLADVSGLSINNLIPPRTVIEILRTATLPHHPELRTLLTGLPVAGFSGTLGDRYGGVDTAAAAGDVRAKTGSLRIVTSLAGELVDADGRLLLFGFFAPVQESPMAKASLDRAAAALASCCGSADAVRAGGKPASDAGTPSAGETIAAPSPPPAG</sequence>
<organism evidence="4 5">
    <name type="scientific">Pseudofrankia asymbiotica</name>
    <dbReference type="NCBI Taxonomy" id="1834516"/>
    <lineage>
        <taxon>Bacteria</taxon>
        <taxon>Bacillati</taxon>
        <taxon>Actinomycetota</taxon>
        <taxon>Actinomycetes</taxon>
        <taxon>Frankiales</taxon>
        <taxon>Frankiaceae</taxon>
        <taxon>Pseudofrankia</taxon>
    </lineage>
</organism>
<dbReference type="GO" id="GO:0004185">
    <property type="term" value="F:serine-type carboxypeptidase activity"/>
    <property type="evidence" value="ECO:0007669"/>
    <property type="project" value="InterPro"/>
</dbReference>
<keyword evidence="4" id="KW-0645">Protease</keyword>
<dbReference type="SUPFAM" id="SSF56601">
    <property type="entry name" value="beta-lactamase/transpeptidase-like"/>
    <property type="match status" value="1"/>
</dbReference>
<evidence type="ECO:0000313" key="5">
    <source>
        <dbReference type="Proteomes" id="UP000188929"/>
    </source>
</evidence>